<evidence type="ECO:0000256" key="5">
    <source>
        <dbReference type="SAM" id="Phobius"/>
    </source>
</evidence>
<comment type="caution">
    <text evidence="7">The sequence shown here is derived from an EMBL/GenBank/DDBJ whole genome shotgun (WGS) entry which is preliminary data.</text>
</comment>
<feature type="transmembrane region" description="Helical" evidence="5">
    <location>
        <begin position="45"/>
        <end position="68"/>
    </location>
</feature>
<feature type="disulfide bond" evidence="3">
    <location>
        <begin position="19"/>
        <end position="28"/>
    </location>
</feature>
<dbReference type="PROSITE" id="PS00022">
    <property type="entry name" value="EGF_1"/>
    <property type="match status" value="1"/>
</dbReference>
<evidence type="ECO:0000256" key="2">
    <source>
        <dbReference type="ARBA" id="ARBA00023157"/>
    </source>
</evidence>
<keyword evidence="1 3" id="KW-0245">EGF-like domain</keyword>
<comment type="caution">
    <text evidence="3">Lacks conserved residue(s) required for the propagation of feature annotation.</text>
</comment>
<dbReference type="SUPFAM" id="SSF57196">
    <property type="entry name" value="EGF/Laminin"/>
    <property type="match status" value="1"/>
</dbReference>
<evidence type="ECO:0000256" key="4">
    <source>
        <dbReference type="SAM" id="MobiDB-lite"/>
    </source>
</evidence>
<gene>
    <name evidence="7" type="ORF">ACEWY4_010338</name>
</gene>
<evidence type="ECO:0000256" key="1">
    <source>
        <dbReference type="ARBA" id="ARBA00022536"/>
    </source>
</evidence>
<keyword evidence="2 3" id="KW-1015">Disulfide bond</keyword>
<dbReference type="Gene3D" id="2.10.25.10">
    <property type="entry name" value="Laminin"/>
    <property type="match status" value="1"/>
</dbReference>
<dbReference type="PANTHER" id="PTHR10740">
    <property type="entry name" value="TRANSFORMING GROWTH FACTOR ALPHA"/>
    <property type="match status" value="1"/>
</dbReference>
<sequence>MNGGSCFKIPSVSTPTCVCSVSYKGSRCEEFQLSSTGGDSAESGMIAGVIIIVLLILVVMAVVIYYTCKLKKSKEPNQPKSEQYWKIQPREQTV</sequence>
<dbReference type="PROSITE" id="PS50026">
    <property type="entry name" value="EGF_3"/>
    <property type="match status" value="1"/>
</dbReference>
<evidence type="ECO:0000256" key="3">
    <source>
        <dbReference type="PROSITE-ProRule" id="PRU00076"/>
    </source>
</evidence>
<dbReference type="InterPro" id="IPR000742">
    <property type="entry name" value="EGF"/>
</dbReference>
<organism evidence="7 8">
    <name type="scientific">Coilia grayii</name>
    <name type="common">Gray's grenadier anchovy</name>
    <dbReference type="NCBI Taxonomy" id="363190"/>
    <lineage>
        <taxon>Eukaryota</taxon>
        <taxon>Metazoa</taxon>
        <taxon>Chordata</taxon>
        <taxon>Craniata</taxon>
        <taxon>Vertebrata</taxon>
        <taxon>Euteleostomi</taxon>
        <taxon>Actinopterygii</taxon>
        <taxon>Neopterygii</taxon>
        <taxon>Teleostei</taxon>
        <taxon>Clupei</taxon>
        <taxon>Clupeiformes</taxon>
        <taxon>Clupeoidei</taxon>
        <taxon>Engraulidae</taxon>
        <taxon>Coilinae</taxon>
        <taxon>Coilia</taxon>
    </lineage>
</organism>
<keyword evidence="5" id="KW-0472">Membrane</keyword>
<keyword evidence="8" id="KW-1185">Reference proteome</keyword>
<evidence type="ECO:0000313" key="7">
    <source>
        <dbReference type="EMBL" id="KAL2093026.1"/>
    </source>
</evidence>
<keyword evidence="5" id="KW-1133">Transmembrane helix</keyword>
<reference evidence="7 8" key="1">
    <citation type="submission" date="2024-09" db="EMBL/GenBank/DDBJ databases">
        <title>A chromosome-level genome assembly of Gray's grenadier anchovy, Coilia grayii.</title>
        <authorList>
            <person name="Fu Z."/>
        </authorList>
    </citation>
    <scope>NUCLEOTIDE SEQUENCE [LARGE SCALE GENOMIC DNA]</scope>
    <source>
        <strain evidence="7">G4</strain>
        <tissue evidence="7">Muscle</tissue>
    </source>
</reference>
<dbReference type="EMBL" id="JBHFQA010000009">
    <property type="protein sequence ID" value="KAL2093026.1"/>
    <property type="molecule type" value="Genomic_DNA"/>
</dbReference>
<keyword evidence="5" id="KW-0812">Transmembrane</keyword>
<protein>
    <recommendedName>
        <fullName evidence="6">EGF-like domain-containing protein</fullName>
    </recommendedName>
</protein>
<feature type="domain" description="EGF-like" evidence="6">
    <location>
        <begin position="1"/>
        <end position="29"/>
    </location>
</feature>
<dbReference type="Proteomes" id="UP001591681">
    <property type="component" value="Unassembled WGS sequence"/>
</dbReference>
<accession>A0ABD1K1L5</accession>
<dbReference type="AlphaFoldDB" id="A0ABD1K1L5"/>
<evidence type="ECO:0000259" key="6">
    <source>
        <dbReference type="PROSITE" id="PS50026"/>
    </source>
</evidence>
<feature type="region of interest" description="Disordered" evidence="4">
    <location>
        <begin position="73"/>
        <end position="94"/>
    </location>
</feature>
<dbReference type="PANTHER" id="PTHR10740:SF15">
    <property type="entry name" value="EGF-LIKE DOMAIN-CONTAINING PROTEIN"/>
    <property type="match status" value="1"/>
</dbReference>
<evidence type="ECO:0000313" key="8">
    <source>
        <dbReference type="Proteomes" id="UP001591681"/>
    </source>
</evidence>
<name>A0ABD1K1L5_9TELE</name>
<proteinExistence type="predicted"/>